<dbReference type="Pfam" id="PF00072">
    <property type="entry name" value="Response_reg"/>
    <property type="match status" value="1"/>
</dbReference>
<dbReference type="PROSITE" id="PS51755">
    <property type="entry name" value="OMPR_PHOB"/>
    <property type="match status" value="1"/>
</dbReference>
<keyword evidence="1 6" id="KW-0597">Phosphoprotein</keyword>
<dbReference type="GO" id="GO:0032993">
    <property type="term" value="C:protein-DNA complex"/>
    <property type="evidence" value="ECO:0007669"/>
    <property type="project" value="TreeGrafter"/>
</dbReference>
<dbReference type="FunFam" id="1.10.10.10:FF:000005">
    <property type="entry name" value="Two-component system response regulator"/>
    <property type="match status" value="1"/>
</dbReference>
<gene>
    <name evidence="10" type="primary">czcR</name>
    <name evidence="10" type="ORF">GF1_18780</name>
</gene>
<dbReference type="KEGG" id="ddu:GF1_18780"/>
<dbReference type="EMBL" id="AP024233">
    <property type="protein sequence ID" value="BCO09502.1"/>
    <property type="molecule type" value="Genomic_DNA"/>
</dbReference>
<proteinExistence type="predicted"/>
<dbReference type="PANTHER" id="PTHR48111">
    <property type="entry name" value="REGULATOR OF RPOS"/>
    <property type="match status" value="1"/>
</dbReference>
<dbReference type="PROSITE" id="PS50110">
    <property type="entry name" value="RESPONSE_REGULATORY"/>
    <property type="match status" value="1"/>
</dbReference>
<feature type="domain" description="Response regulatory" evidence="8">
    <location>
        <begin position="22"/>
        <end position="136"/>
    </location>
</feature>
<dbReference type="SUPFAM" id="SSF52172">
    <property type="entry name" value="CheY-like"/>
    <property type="match status" value="1"/>
</dbReference>
<dbReference type="InterPro" id="IPR001867">
    <property type="entry name" value="OmpR/PhoB-type_DNA-bd"/>
</dbReference>
<dbReference type="InterPro" id="IPR039420">
    <property type="entry name" value="WalR-like"/>
</dbReference>
<name>A0A915U5U1_9BACT</name>
<dbReference type="Gene3D" id="6.10.250.690">
    <property type="match status" value="1"/>
</dbReference>
<dbReference type="Proteomes" id="UP001063350">
    <property type="component" value="Chromosome"/>
</dbReference>
<feature type="DNA-binding region" description="OmpR/PhoB-type" evidence="7">
    <location>
        <begin position="145"/>
        <end position="243"/>
    </location>
</feature>
<dbReference type="Gene3D" id="1.10.10.10">
    <property type="entry name" value="Winged helix-like DNA-binding domain superfamily/Winged helix DNA-binding domain"/>
    <property type="match status" value="1"/>
</dbReference>
<keyword evidence="11" id="KW-1185">Reference proteome</keyword>
<evidence type="ECO:0000313" key="10">
    <source>
        <dbReference type="EMBL" id="BCO09502.1"/>
    </source>
</evidence>
<evidence type="ECO:0000256" key="3">
    <source>
        <dbReference type="ARBA" id="ARBA00023015"/>
    </source>
</evidence>
<dbReference type="CDD" id="cd19935">
    <property type="entry name" value="REC_OmpR_CusR-like"/>
    <property type="match status" value="1"/>
</dbReference>
<evidence type="ECO:0000256" key="4">
    <source>
        <dbReference type="ARBA" id="ARBA00023125"/>
    </source>
</evidence>
<reference evidence="10" key="1">
    <citation type="submission" date="2020-12" db="EMBL/GenBank/DDBJ databases">
        <title>Desulfobium dissulfuricans gen. nov., sp. nov., a novel mesophilic, sulfate-reducing bacterium isolated from a deep-sea hydrothermal vent.</title>
        <authorList>
            <person name="Hashimoto Y."/>
            <person name="Tame A."/>
            <person name="Sawayama S."/>
            <person name="Miyazaki J."/>
            <person name="Takai K."/>
            <person name="Nakagawa S."/>
        </authorList>
    </citation>
    <scope>NUCLEOTIDE SEQUENCE</scope>
    <source>
        <strain evidence="10">GF1</strain>
    </source>
</reference>
<sequence length="246" mass="27482">MGLEDGKQELQKLWCECADSMKILLVEDDARTADFIVTGLAAEGFTVRHAADGSTGMDLGREEQFDAAVIDIMLPGLDGLSVVERLRASGSTMPVLFLSARKTVEDRLKGFKAGGDDYLVKPFSFAELVARLRALLRRSRPAQETNLLAVADLEVDLLAHKVRRAGQEINLQQREFALLAYLLHNRGRVVSKMMILEHVWGYDFDPQTNVVEACVCRLRDKIDQDAAHRLIRTVRGVGYVLDETRP</sequence>
<dbReference type="CDD" id="cd00383">
    <property type="entry name" value="trans_reg_C"/>
    <property type="match status" value="1"/>
</dbReference>
<evidence type="ECO:0000259" key="8">
    <source>
        <dbReference type="PROSITE" id="PS50110"/>
    </source>
</evidence>
<organism evidence="10 11">
    <name type="scientific">Desulfolithobacter dissulfuricans</name>
    <dbReference type="NCBI Taxonomy" id="2795293"/>
    <lineage>
        <taxon>Bacteria</taxon>
        <taxon>Pseudomonadati</taxon>
        <taxon>Thermodesulfobacteriota</taxon>
        <taxon>Desulfobulbia</taxon>
        <taxon>Desulfobulbales</taxon>
        <taxon>Desulfobulbaceae</taxon>
        <taxon>Desulfolithobacter</taxon>
    </lineage>
</organism>
<dbReference type="Gene3D" id="3.40.50.2300">
    <property type="match status" value="1"/>
</dbReference>
<protein>
    <submittedName>
        <fullName evidence="10">DNA-binding response regulator</fullName>
    </submittedName>
</protein>
<dbReference type="GO" id="GO:0000156">
    <property type="term" value="F:phosphorelay response regulator activity"/>
    <property type="evidence" value="ECO:0007669"/>
    <property type="project" value="TreeGrafter"/>
</dbReference>
<dbReference type="Pfam" id="PF00486">
    <property type="entry name" value="Trans_reg_C"/>
    <property type="match status" value="1"/>
</dbReference>
<evidence type="ECO:0000259" key="9">
    <source>
        <dbReference type="PROSITE" id="PS51755"/>
    </source>
</evidence>
<evidence type="ECO:0000256" key="1">
    <source>
        <dbReference type="ARBA" id="ARBA00022553"/>
    </source>
</evidence>
<keyword evidence="2" id="KW-0902">Two-component regulatory system</keyword>
<dbReference type="GO" id="GO:0006355">
    <property type="term" value="P:regulation of DNA-templated transcription"/>
    <property type="evidence" value="ECO:0007669"/>
    <property type="project" value="InterPro"/>
</dbReference>
<keyword evidence="3" id="KW-0805">Transcription regulation</keyword>
<evidence type="ECO:0000256" key="7">
    <source>
        <dbReference type="PROSITE-ProRule" id="PRU01091"/>
    </source>
</evidence>
<evidence type="ECO:0000313" key="11">
    <source>
        <dbReference type="Proteomes" id="UP001063350"/>
    </source>
</evidence>
<evidence type="ECO:0000256" key="6">
    <source>
        <dbReference type="PROSITE-ProRule" id="PRU00169"/>
    </source>
</evidence>
<dbReference type="InterPro" id="IPR036388">
    <property type="entry name" value="WH-like_DNA-bd_sf"/>
</dbReference>
<keyword evidence="4 7" id="KW-0238">DNA-binding</keyword>
<dbReference type="SMART" id="SM00862">
    <property type="entry name" value="Trans_reg_C"/>
    <property type="match status" value="1"/>
</dbReference>
<dbReference type="GO" id="GO:0005829">
    <property type="term" value="C:cytosol"/>
    <property type="evidence" value="ECO:0007669"/>
    <property type="project" value="TreeGrafter"/>
</dbReference>
<evidence type="ECO:0000256" key="2">
    <source>
        <dbReference type="ARBA" id="ARBA00023012"/>
    </source>
</evidence>
<feature type="domain" description="OmpR/PhoB-type" evidence="9">
    <location>
        <begin position="145"/>
        <end position="243"/>
    </location>
</feature>
<keyword evidence="5" id="KW-0804">Transcription</keyword>
<dbReference type="AlphaFoldDB" id="A0A915U5U1"/>
<dbReference type="InterPro" id="IPR001789">
    <property type="entry name" value="Sig_transdc_resp-reg_receiver"/>
</dbReference>
<dbReference type="SMART" id="SM00448">
    <property type="entry name" value="REC"/>
    <property type="match status" value="1"/>
</dbReference>
<evidence type="ECO:0000256" key="5">
    <source>
        <dbReference type="ARBA" id="ARBA00023163"/>
    </source>
</evidence>
<dbReference type="GO" id="GO:0000976">
    <property type="term" value="F:transcription cis-regulatory region binding"/>
    <property type="evidence" value="ECO:0007669"/>
    <property type="project" value="TreeGrafter"/>
</dbReference>
<dbReference type="PANTHER" id="PTHR48111:SF76">
    <property type="entry name" value="TWO-COMPONENT RESPONSE REGULATOR"/>
    <property type="match status" value="1"/>
</dbReference>
<dbReference type="InterPro" id="IPR011006">
    <property type="entry name" value="CheY-like_superfamily"/>
</dbReference>
<accession>A0A915U5U1</accession>
<feature type="modified residue" description="4-aspartylphosphate" evidence="6">
    <location>
        <position position="71"/>
    </location>
</feature>